<keyword evidence="2" id="KW-1185">Reference proteome</keyword>
<gene>
    <name evidence="1" type="ORF">H8711_05800</name>
</gene>
<evidence type="ECO:0000313" key="1">
    <source>
        <dbReference type="EMBL" id="MBC8546446.1"/>
    </source>
</evidence>
<dbReference type="Gene3D" id="3.10.450.40">
    <property type="match status" value="1"/>
</dbReference>
<reference evidence="1" key="1">
    <citation type="submission" date="2020-08" db="EMBL/GenBank/DDBJ databases">
        <title>Genome public.</title>
        <authorList>
            <person name="Liu C."/>
            <person name="Sun Q."/>
        </authorList>
    </citation>
    <scope>NUCLEOTIDE SEQUENCE</scope>
    <source>
        <strain evidence="1">NSJ-31</strain>
    </source>
</reference>
<accession>A0A926DYI8</accession>
<dbReference type="EMBL" id="JACRST010000006">
    <property type="protein sequence ID" value="MBC8546446.1"/>
    <property type="molecule type" value="Genomic_DNA"/>
</dbReference>
<protein>
    <submittedName>
        <fullName evidence="1">DUF2634 domain-containing protein</fullName>
    </submittedName>
</protein>
<dbReference type="Pfam" id="PF10934">
    <property type="entry name" value="Sheath_initiator"/>
    <property type="match status" value="1"/>
</dbReference>
<evidence type="ECO:0000313" key="2">
    <source>
        <dbReference type="Proteomes" id="UP000653127"/>
    </source>
</evidence>
<dbReference type="AlphaFoldDB" id="A0A926DYI8"/>
<name>A0A926DYI8_9FIRM</name>
<organism evidence="1 2">
    <name type="scientific">Ligaoa zhengdingensis</name>
    <dbReference type="NCBI Taxonomy" id="2763658"/>
    <lineage>
        <taxon>Bacteria</taxon>
        <taxon>Bacillati</taxon>
        <taxon>Bacillota</taxon>
        <taxon>Clostridia</taxon>
        <taxon>Eubacteriales</taxon>
        <taxon>Oscillospiraceae</taxon>
        <taxon>Ligaoa</taxon>
    </lineage>
</organism>
<dbReference type="SUPFAM" id="SSF160719">
    <property type="entry name" value="gpW/gp25-like"/>
    <property type="match status" value="1"/>
</dbReference>
<sequence>MSVLKTYGQDAGIKPSKTYRLNGDRLAGKIDGLEAVAQAVKLILSTERFRYLIYSNDYGVEMDELIGKPRSLVAGDIQRRIEEALGQDDRVTGVEDFELTFDGEAAHVKFTVTTQFGGITEERSVPFG</sequence>
<proteinExistence type="predicted"/>
<dbReference type="RefSeq" id="WP_249282525.1">
    <property type="nucleotide sequence ID" value="NZ_JACRST010000006.1"/>
</dbReference>
<comment type="caution">
    <text evidence="1">The sequence shown here is derived from an EMBL/GenBank/DDBJ whole genome shotgun (WGS) entry which is preliminary data.</text>
</comment>
<dbReference type="InterPro" id="IPR020288">
    <property type="entry name" value="Sheath_initiator"/>
</dbReference>
<dbReference type="Proteomes" id="UP000653127">
    <property type="component" value="Unassembled WGS sequence"/>
</dbReference>